<keyword evidence="9" id="KW-1185">Reference proteome</keyword>
<feature type="transmembrane region" description="Helical" evidence="7">
    <location>
        <begin position="173"/>
        <end position="198"/>
    </location>
</feature>
<dbReference type="Gene3D" id="1.20.1630.10">
    <property type="entry name" value="Formate dehydrogenase/DMSO reductase domain"/>
    <property type="match status" value="1"/>
</dbReference>
<dbReference type="PANTHER" id="PTHR38095">
    <property type="entry name" value="ANAEROBIC DIMETHYL SULFOXIDE REDUCTASE CHAIN YNFH"/>
    <property type="match status" value="1"/>
</dbReference>
<evidence type="ECO:0000313" key="8">
    <source>
        <dbReference type="EMBL" id="BDE97871.1"/>
    </source>
</evidence>
<dbReference type="PANTHER" id="PTHR38095:SF1">
    <property type="entry name" value="ANAEROBIC DIMETHYL SULFOXIDE REDUCTASE CHAIN YNFH"/>
    <property type="match status" value="1"/>
</dbReference>
<feature type="transmembrane region" description="Helical" evidence="7">
    <location>
        <begin position="80"/>
        <end position="98"/>
    </location>
</feature>
<dbReference type="InterPro" id="IPR005614">
    <property type="entry name" value="NrfD-like"/>
</dbReference>
<evidence type="ECO:0000256" key="2">
    <source>
        <dbReference type="ARBA" id="ARBA00008929"/>
    </source>
</evidence>
<sequence length="290" mass="29939">MDIQWPLLVFGVLAGLSMGCLGFVCAFILAGKAESLRMPGVVIALAAIAAGGLASAFHLGNPDRILYILGNLQSGITQELLATAVAGVLIVALCIALVKKASPAVLKTLAVLGLIAAIALPFITGEAYVQGARPAWNTLFLPIMYVGAAFAMGALTMTVLSRIKHVDDADRTLIGRASFVAAIICTVTVVLYVSAVALAPYPDPSRSIDRLLSGDLALLFWGAAVALGLIVPLALTAMQAFGKQPQAKGGTAVLSRPSVLFVGLVCLVAGSVAIRSIMYLLGSSVQSFIY</sequence>
<keyword evidence="4 7" id="KW-0812">Transmembrane</keyword>
<comment type="similarity">
    <text evidence="2">Belongs to the NrfD family.</text>
</comment>
<comment type="subcellular location">
    <subcellularLocation>
        <location evidence="1">Cell membrane</location>
        <topology evidence="1">Multi-pass membrane protein</topology>
    </subcellularLocation>
</comment>
<evidence type="ECO:0000313" key="9">
    <source>
        <dbReference type="Proteomes" id="UP001320544"/>
    </source>
</evidence>
<evidence type="ECO:0000256" key="3">
    <source>
        <dbReference type="ARBA" id="ARBA00022475"/>
    </source>
</evidence>
<keyword evidence="6 7" id="KW-0472">Membrane</keyword>
<evidence type="ECO:0000256" key="7">
    <source>
        <dbReference type="SAM" id="Phobius"/>
    </source>
</evidence>
<feature type="transmembrane region" description="Helical" evidence="7">
    <location>
        <begin position="105"/>
        <end position="123"/>
    </location>
</feature>
<dbReference type="EMBL" id="AP025564">
    <property type="protein sequence ID" value="BDE97871.1"/>
    <property type="molecule type" value="Genomic_DNA"/>
</dbReference>
<dbReference type="RefSeq" id="WP_180995309.1">
    <property type="nucleotide sequence ID" value="NZ_AP025564.1"/>
</dbReference>
<evidence type="ECO:0000256" key="4">
    <source>
        <dbReference type="ARBA" id="ARBA00022692"/>
    </source>
</evidence>
<reference evidence="8 9" key="1">
    <citation type="submission" date="2022-01" db="EMBL/GenBank/DDBJ databases">
        <title>Novel bile acid biosynthetic pathways are enriched in the microbiome of centenarians.</title>
        <authorList>
            <person name="Sato Y."/>
            <person name="Atarashi K."/>
            <person name="Plichta R.D."/>
            <person name="Arai Y."/>
            <person name="Sasajima S."/>
            <person name="Kearney M.S."/>
            <person name="Suda W."/>
            <person name="Takeshita K."/>
            <person name="Sasaki T."/>
            <person name="Okamoto S."/>
            <person name="Skelly N.A."/>
            <person name="Okamura Y."/>
            <person name="Vlamakis H."/>
            <person name="Li Y."/>
            <person name="Tanoue T."/>
            <person name="Takei H."/>
            <person name="Nittono H."/>
            <person name="Narushima S."/>
            <person name="Irie J."/>
            <person name="Itoh H."/>
            <person name="Moriya K."/>
            <person name="Sugiura Y."/>
            <person name="Suematsu M."/>
            <person name="Moritoki N."/>
            <person name="Shibata S."/>
            <person name="Littman R.D."/>
            <person name="Fischbach A.M."/>
            <person name="Uwamino Y."/>
            <person name="Inoue T."/>
            <person name="Honda A."/>
            <person name="Hattori M."/>
            <person name="Murai T."/>
            <person name="Xavier J.R."/>
            <person name="Hirose N."/>
            <person name="Honda K."/>
        </authorList>
    </citation>
    <scope>NUCLEOTIDE SEQUENCE [LARGE SCALE GENOMIC DNA]</scope>
    <source>
        <strain evidence="8 9">CE91-St30</strain>
    </source>
</reference>
<feature type="transmembrane region" description="Helical" evidence="7">
    <location>
        <begin position="218"/>
        <end position="238"/>
    </location>
</feature>
<organism evidence="8 9">
    <name type="scientific">Raoultibacter timonensis</name>
    <dbReference type="NCBI Taxonomy" id="1907662"/>
    <lineage>
        <taxon>Bacteria</taxon>
        <taxon>Bacillati</taxon>
        <taxon>Actinomycetota</taxon>
        <taxon>Coriobacteriia</taxon>
        <taxon>Eggerthellales</taxon>
        <taxon>Eggerthellaceae</taxon>
        <taxon>Raoultibacter</taxon>
    </lineage>
</organism>
<gene>
    <name evidence="8" type="ORF">CE91St30_32040</name>
</gene>
<feature type="transmembrane region" description="Helical" evidence="7">
    <location>
        <begin position="143"/>
        <end position="161"/>
    </location>
</feature>
<feature type="transmembrane region" description="Helical" evidence="7">
    <location>
        <begin position="41"/>
        <end position="60"/>
    </location>
</feature>
<feature type="transmembrane region" description="Helical" evidence="7">
    <location>
        <begin position="6"/>
        <end position="29"/>
    </location>
</feature>
<feature type="transmembrane region" description="Helical" evidence="7">
    <location>
        <begin position="259"/>
        <end position="281"/>
    </location>
</feature>
<name>A0ABN6MNN9_9ACTN</name>
<dbReference type="Proteomes" id="UP001320544">
    <property type="component" value="Chromosome"/>
</dbReference>
<dbReference type="Pfam" id="PF03916">
    <property type="entry name" value="NrfD"/>
    <property type="match status" value="1"/>
</dbReference>
<accession>A0ABN6MNN9</accession>
<keyword evidence="3" id="KW-1003">Cell membrane</keyword>
<evidence type="ECO:0000256" key="1">
    <source>
        <dbReference type="ARBA" id="ARBA00004651"/>
    </source>
</evidence>
<dbReference type="InterPro" id="IPR007059">
    <property type="entry name" value="DmsC"/>
</dbReference>
<protein>
    <submittedName>
        <fullName evidence="8">Oxidoreductase</fullName>
    </submittedName>
</protein>
<keyword evidence="5 7" id="KW-1133">Transmembrane helix</keyword>
<evidence type="ECO:0000256" key="5">
    <source>
        <dbReference type="ARBA" id="ARBA00022989"/>
    </source>
</evidence>
<proteinExistence type="inferred from homology"/>
<evidence type="ECO:0000256" key="6">
    <source>
        <dbReference type="ARBA" id="ARBA00023136"/>
    </source>
</evidence>